<keyword evidence="11" id="KW-1185">Reference proteome</keyword>
<keyword evidence="7" id="KW-0067">ATP-binding</keyword>
<keyword evidence="4" id="KW-0808">Transferase</keyword>
<evidence type="ECO:0000256" key="2">
    <source>
        <dbReference type="ARBA" id="ARBA00012438"/>
    </source>
</evidence>
<dbReference type="InterPro" id="IPR011495">
    <property type="entry name" value="Sig_transdc_His_kin_sub2_dim/P"/>
</dbReference>
<evidence type="ECO:0000256" key="3">
    <source>
        <dbReference type="ARBA" id="ARBA00022553"/>
    </source>
</evidence>
<reference evidence="10 11" key="1">
    <citation type="submission" date="2018-07" db="EMBL/GenBank/DDBJ databases">
        <title>Genome assembly of strain KB82.</title>
        <authorList>
            <person name="Kukolya J."/>
            <person name="Horvath B."/>
            <person name="Nagy I."/>
            <person name="Toth A."/>
        </authorList>
    </citation>
    <scope>NUCLEOTIDE SEQUENCE [LARGE SCALE GENOMIC DNA]</scope>
    <source>
        <strain evidence="10 11">Kb82</strain>
    </source>
</reference>
<dbReference type="Pfam" id="PF07568">
    <property type="entry name" value="HisKA_2"/>
    <property type="match status" value="1"/>
</dbReference>
<dbReference type="GO" id="GO:0016301">
    <property type="term" value="F:kinase activity"/>
    <property type="evidence" value="ECO:0007669"/>
    <property type="project" value="UniProtKB-KW"/>
</dbReference>
<proteinExistence type="predicted"/>
<dbReference type="SUPFAM" id="SSF55874">
    <property type="entry name" value="ATPase domain of HSP90 chaperone/DNA topoisomerase II/histidine kinase"/>
    <property type="match status" value="1"/>
</dbReference>
<protein>
    <recommendedName>
        <fullName evidence="2">histidine kinase</fullName>
        <ecNumber evidence="2">2.7.13.3</ecNumber>
    </recommendedName>
</protein>
<accession>A0ABR9TS74</accession>
<dbReference type="SMART" id="SM00387">
    <property type="entry name" value="HATPase_c"/>
    <property type="match status" value="1"/>
</dbReference>
<keyword evidence="8" id="KW-0812">Transmembrane</keyword>
<comment type="caution">
    <text evidence="10">The sequence shown here is derived from an EMBL/GenBank/DDBJ whole genome shotgun (WGS) entry which is preliminary data.</text>
</comment>
<feature type="transmembrane region" description="Helical" evidence="8">
    <location>
        <begin position="52"/>
        <end position="75"/>
    </location>
</feature>
<evidence type="ECO:0000256" key="4">
    <source>
        <dbReference type="ARBA" id="ARBA00022679"/>
    </source>
</evidence>
<keyword evidence="6 10" id="KW-0418">Kinase</keyword>
<keyword evidence="5" id="KW-0547">Nucleotide-binding</keyword>
<evidence type="ECO:0000259" key="9">
    <source>
        <dbReference type="SMART" id="SM00387"/>
    </source>
</evidence>
<dbReference type="EMBL" id="PRDM01000007">
    <property type="protein sequence ID" value="MBE8728219.1"/>
    <property type="molecule type" value="Genomic_DNA"/>
</dbReference>
<dbReference type="InterPro" id="IPR036890">
    <property type="entry name" value="HATPase_C_sf"/>
</dbReference>
<comment type="catalytic activity">
    <reaction evidence="1">
        <text>ATP + protein L-histidine = ADP + protein N-phospho-L-histidine.</text>
        <dbReference type="EC" id="2.7.13.3"/>
    </reaction>
</comment>
<dbReference type="Pfam" id="PF02518">
    <property type="entry name" value="HATPase_c"/>
    <property type="match status" value="1"/>
</dbReference>
<evidence type="ECO:0000256" key="8">
    <source>
        <dbReference type="SAM" id="Phobius"/>
    </source>
</evidence>
<evidence type="ECO:0000256" key="5">
    <source>
        <dbReference type="ARBA" id="ARBA00022741"/>
    </source>
</evidence>
<evidence type="ECO:0000256" key="6">
    <source>
        <dbReference type="ARBA" id="ARBA00022777"/>
    </source>
</evidence>
<keyword evidence="3" id="KW-0597">Phosphoprotein</keyword>
<name>A0ABR9TS74_9FLAO</name>
<evidence type="ECO:0000256" key="7">
    <source>
        <dbReference type="ARBA" id="ARBA00022840"/>
    </source>
</evidence>
<dbReference type="Gene3D" id="3.30.565.10">
    <property type="entry name" value="Histidine kinase-like ATPase, C-terminal domain"/>
    <property type="match status" value="1"/>
</dbReference>
<dbReference type="EC" id="2.7.13.3" evidence="2"/>
<keyword evidence="8" id="KW-1133">Transmembrane helix</keyword>
<dbReference type="Gene3D" id="3.30.450.20">
    <property type="entry name" value="PAS domain"/>
    <property type="match status" value="1"/>
</dbReference>
<dbReference type="InterPro" id="IPR003594">
    <property type="entry name" value="HATPase_dom"/>
</dbReference>
<feature type="transmembrane region" description="Helical" evidence="8">
    <location>
        <begin position="12"/>
        <end position="31"/>
    </location>
</feature>
<gene>
    <name evidence="10" type="ORF">C4F50_25165</name>
</gene>
<feature type="domain" description="Histidine kinase/HSP90-like ATPase" evidence="9">
    <location>
        <begin position="199"/>
        <end position="297"/>
    </location>
</feature>
<evidence type="ECO:0000313" key="11">
    <source>
        <dbReference type="Proteomes" id="UP000640614"/>
    </source>
</evidence>
<evidence type="ECO:0000256" key="1">
    <source>
        <dbReference type="ARBA" id="ARBA00000085"/>
    </source>
</evidence>
<dbReference type="Proteomes" id="UP000640614">
    <property type="component" value="Unassembled WGS sequence"/>
</dbReference>
<keyword evidence="8" id="KW-0472">Membrane</keyword>
<dbReference type="PANTHER" id="PTHR41523:SF8">
    <property type="entry name" value="ETHYLENE RESPONSE SENSOR PROTEIN"/>
    <property type="match status" value="1"/>
</dbReference>
<evidence type="ECO:0000313" key="10">
    <source>
        <dbReference type="EMBL" id="MBE8728219.1"/>
    </source>
</evidence>
<organism evidence="10 11">
    <name type="scientific">Flavobacterium hungaricum</name>
    <dbReference type="NCBI Taxonomy" id="2082725"/>
    <lineage>
        <taxon>Bacteria</taxon>
        <taxon>Pseudomonadati</taxon>
        <taxon>Bacteroidota</taxon>
        <taxon>Flavobacteriia</taxon>
        <taxon>Flavobacteriales</taxon>
        <taxon>Flavobacteriaceae</taxon>
        <taxon>Flavobacterium</taxon>
    </lineage>
</organism>
<sequence>MNFNPLNIFKNHTYSICMVIFLFMVNTQLCAQLKENISLKKNIALVKNNDQNFELFSVLSIIIAIIVLLFIVLLYNQFRLKKKIKEHNELVKKMLIEKEWLLKEIHHRVKNNLQIVISLLNTQSAYLENEDALMAIQNSQHRMHAMSLIHQKLYQSDNLSNIDMSWYIVELISYMRECFNTDAKINFVLDLEKVYLDAAQAVPLGLIINEAINNAIKYAFPLDQKGDVHIELKNAGENNYTLIIEDNGVGVPENFNAAEKNSLGMNLMMGLSDQLDGTFEMKNDHGMKIKITFTRNTELEGTSENSEII</sequence>
<dbReference type="PANTHER" id="PTHR41523">
    <property type="entry name" value="TWO-COMPONENT SYSTEM SENSOR PROTEIN"/>
    <property type="match status" value="1"/>
</dbReference>
<dbReference type="RefSeq" id="WP_194141339.1">
    <property type="nucleotide sequence ID" value="NZ_PRDM01000007.1"/>
</dbReference>